<proteinExistence type="predicted"/>
<dbReference type="EMBL" id="VSSQ01033244">
    <property type="protein sequence ID" value="MPM84774.1"/>
    <property type="molecule type" value="Genomic_DNA"/>
</dbReference>
<dbReference type="AlphaFoldDB" id="A0A645D619"/>
<evidence type="ECO:0000313" key="2">
    <source>
        <dbReference type="EMBL" id="MPM84774.1"/>
    </source>
</evidence>
<reference evidence="2" key="1">
    <citation type="submission" date="2019-08" db="EMBL/GenBank/DDBJ databases">
        <authorList>
            <person name="Kucharzyk K."/>
            <person name="Murdoch R.W."/>
            <person name="Higgins S."/>
            <person name="Loffler F."/>
        </authorList>
    </citation>
    <scope>NUCLEOTIDE SEQUENCE</scope>
</reference>
<organism evidence="2">
    <name type="scientific">bioreactor metagenome</name>
    <dbReference type="NCBI Taxonomy" id="1076179"/>
    <lineage>
        <taxon>unclassified sequences</taxon>
        <taxon>metagenomes</taxon>
        <taxon>ecological metagenomes</taxon>
    </lineage>
</organism>
<name>A0A645D619_9ZZZZ</name>
<accession>A0A645D619</accession>
<gene>
    <name evidence="2" type="ORF">SDC9_131850</name>
</gene>
<feature type="region of interest" description="Disordered" evidence="1">
    <location>
        <begin position="73"/>
        <end position="101"/>
    </location>
</feature>
<protein>
    <submittedName>
        <fullName evidence="2">Uncharacterized protein</fullName>
    </submittedName>
</protein>
<evidence type="ECO:0000256" key="1">
    <source>
        <dbReference type="SAM" id="MobiDB-lite"/>
    </source>
</evidence>
<comment type="caution">
    <text evidence="2">The sequence shown here is derived from an EMBL/GenBank/DDBJ whole genome shotgun (WGS) entry which is preliminary data.</text>
</comment>
<sequence>MVRLQKLLDAERELPELCFSTLPSDGSLICVRHGETGYYKSEWDTGDPVKNRELADYNNQKLGVSKEQEETMVAKSMSGWASEPLASQDSGMERTMGGQTM</sequence>